<dbReference type="EMBL" id="JAAEDM010000034">
    <property type="protein sequence ID" value="MBR0672176.1"/>
    <property type="molecule type" value="Genomic_DNA"/>
</dbReference>
<dbReference type="InterPro" id="IPR002821">
    <property type="entry name" value="Hydantoinase_A"/>
</dbReference>
<dbReference type="InterPro" id="IPR045079">
    <property type="entry name" value="Oxoprolinase-like"/>
</dbReference>
<accession>A0A9X9WYE7</accession>
<reference evidence="4" key="2">
    <citation type="journal article" date="2021" name="Syst. Appl. Microbiol.">
        <title>Roseomonas hellenica sp. nov., isolated from roots of wild-growing Alkanna tinctoria.</title>
        <authorList>
            <person name="Rat A."/>
            <person name="Naranjo H.D."/>
            <person name="Lebbe L."/>
            <person name="Cnockaert M."/>
            <person name="Krigas N."/>
            <person name="Grigoriadou K."/>
            <person name="Maloupa E."/>
            <person name="Willems A."/>
        </authorList>
    </citation>
    <scope>NUCLEOTIDE SEQUENCE</scope>
    <source>
        <strain evidence="4">LMG 31231</strain>
    </source>
</reference>
<feature type="domain" description="Hydantoinase/oxoprolinase N-terminal" evidence="2">
    <location>
        <begin position="31"/>
        <end position="201"/>
    </location>
</feature>
<dbReference type="GO" id="GO:0017168">
    <property type="term" value="F:5-oxoprolinase (ATP-hydrolyzing) activity"/>
    <property type="evidence" value="ECO:0007669"/>
    <property type="project" value="TreeGrafter"/>
</dbReference>
<evidence type="ECO:0000259" key="2">
    <source>
        <dbReference type="Pfam" id="PF05378"/>
    </source>
</evidence>
<evidence type="ECO:0000313" key="5">
    <source>
        <dbReference type="Proteomes" id="UP001138751"/>
    </source>
</evidence>
<dbReference type="AlphaFoldDB" id="A0A9X9WYE7"/>
<evidence type="ECO:0000259" key="3">
    <source>
        <dbReference type="Pfam" id="PF19278"/>
    </source>
</evidence>
<dbReference type="Pfam" id="PF19278">
    <property type="entry name" value="Hydant_A_C"/>
    <property type="match status" value="1"/>
</dbReference>
<dbReference type="PANTHER" id="PTHR11365:SF23">
    <property type="entry name" value="HYPOTHETICAL 5-OXOPROLINASE (EUROFUNG)-RELATED"/>
    <property type="match status" value="1"/>
</dbReference>
<comment type="caution">
    <text evidence="4">The sequence shown here is derived from an EMBL/GenBank/DDBJ whole genome shotgun (WGS) entry which is preliminary data.</text>
</comment>
<sequence length="696" mass="73279">MAGQHRGARGGRGCPPRLPDGVTRMVRRIAGIDVGGTFTDLVMQDADGTIRIAKVPTTSANQAGGVLDAIAAAGTTPAALDLIVHGTTATTNAVLERKLAKVGLITTAGFRDVLELGRRTRPRAYGMTGTFEPLIPREWRREVPERMDARGQVLTPLDEAAVVREVHALLAAGCEALVVHFLHAYANPVHELRAGEIARAIWPNGYVTLGHALLSEFREYERGTTASVNAAVQPVLDRYIRHLQDRLADAGHARDLLVMNGNGGTVPARAVAAEAAKTVMSGPASGVMAAAATLTQSGVRNAITCDMGGTSTDVALIAGGVPEVSAELSLAYGLPIHLPMVDVRTVGAGGGSIAWIDRGGMLHVGPESAGSMPGPICYGRGGTRTTVTDANLLLGRLDPDALLATGRRVPVEEVRAVFARDVGGPLGMTPEQAAEAVIRLANVLMAGAIRMVSLSRGHDPRDFALFAFGGAGPLHAVALAREIGIPEVLVPFRPGLTNALGCLVADLRQDVVNTLNRGLDDIEEAEIAAVLAAQSARGRAGVEAGGAEVEHIETRHVADMQFRGQTHLIRVPLASATPTRAEVQAAFEEAYFARFQLRLPEIRAVLVNLTTSVVGRRRSFDLRALAAGAEGEARLGTRRLYAGGAWHEATVWRREALQEATRIAGPAVLQQADATIILEPGSEAVVDALGNLRVRV</sequence>
<dbReference type="GO" id="GO:0006749">
    <property type="term" value="P:glutathione metabolic process"/>
    <property type="evidence" value="ECO:0007669"/>
    <property type="project" value="TreeGrafter"/>
</dbReference>
<keyword evidence="5" id="KW-1185">Reference proteome</keyword>
<protein>
    <submittedName>
        <fullName evidence="4">Hydantoinase/oxoprolinase family protein</fullName>
    </submittedName>
</protein>
<name>A0A9X9WYE7_9PROT</name>
<feature type="domain" description="Acetophenone carboxylase-like C-terminal" evidence="3">
    <location>
        <begin position="541"/>
        <end position="688"/>
    </location>
</feature>
<gene>
    <name evidence="4" type="ORF">GXW76_13420</name>
</gene>
<feature type="domain" description="Hydantoinase A/oxoprolinase" evidence="1">
    <location>
        <begin position="222"/>
        <end position="510"/>
    </location>
</feature>
<dbReference type="InterPro" id="IPR049517">
    <property type="entry name" value="ACX-like_C"/>
</dbReference>
<reference evidence="4" key="1">
    <citation type="submission" date="2020-01" db="EMBL/GenBank/DDBJ databases">
        <authorList>
            <person name="Rat A."/>
        </authorList>
    </citation>
    <scope>NUCLEOTIDE SEQUENCE</scope>
    <source>
        <strain evidence="4">LMG 31231</strain>
    </source>
</reference>
<dbReference type="GO" id="GO:0005829">
    <property type="term" value="C:cytosol"/>
    <property type="evidence" value="ECO:0007669"/>
    <property type="project" value="TreeGrafter"/>
</dbReference>
<dbReference type="Pfam" id="PF05378">
    <property type="entry name" value="Hydant_A_N"/>
    <property type="match status" value="1"/>
</dbReference>
<dbReference type="PANTHER" id="PTHR11365">
    <property type="entry name" value="5-OXOPROLINASE RELATED"/>
    <property type="match status" value="1"/>
</dbReference>
<proteinExistence type="predicted"/>
<dbReference type="InterPro" id="IPR043129">
    <property type="entry name" value="ATPase_NBD"/>
</dbReference>
<organism evidence="4 5">
    <name type="scientific">Neoroseomonas soli</name>
    <dbReference type="NCBI Taxonomy" id="1081025"/>
    <lineage>
        <taxon>Bacteria</taxon>
        <taxon>Pseudomonadati</taxon>
        <taxon>Pseudomonadota</taxon>
        <taxon>Alphaproteobacteria</taxon>
        <taxon>Acetobacterales</taxon>
        <taxon>Acetobacteraceae</taxon>
        <taxon>Neoroseomonas</taxon>
    </lineage>
</organism>
<dbReference type="InterPro" id="IPR008040">
    <property type="entry name" value="Hydant_A_N"/>
</dbReference>
<dbReference type="Proteomes" id="UP001138751">
    <property type="component" value="Unassembled WGS sequence"/>
</dbReference>
<dbReference type="Pfam" id="PF01968">
    <property type="entry name" value="Hydantoinase_A"/>
    <property type="match status" value="1"/>
</dbReference>
<dbReference type="SUPFAM" id="SSF53067">
    <property type="entry name" value="Actin-like ATPase domain"/>
    <property type="match status" value="1"/>
</dbReference>
<evidence type="ECO:0000313" key="4">
    <source>
        <dbReference type="EMBL" id="MBR0672176.1"/>
    </source>
</evidence>
<evidence type="ECO:0000259" key="1">
    <source>
        <dbReference type="Pfam" id="PF01968"/>
    </source>
</evidence>